<feature type="compositionally biased region" description="Basic and acidic residues" evidence="1">
    <location>
        <begin position="32"/>
        <end position="42"/>
    </location>
</feature>
<keyword evidence="3" id="KW-1185">Reference proteome</keyword>
<sequence length="61" mass="6569">MADDGGFDVDDMLENALESKSTESAGAPKEASVPDKGKENGSSKKKKDKTRSGSRSRRYCD</sequence>
<accession>W2TLU2</accession>
<dbReference type="AlphaFoldDB" id="W2TLU2"/>
<reference evidence="3" key="1">
    <citation type="journal article" date="2014" name="Nat. Genet.">
        <title>Genome of the human hookworm Necator americanus.</title>
        <authorList>
            <person name="Tang Y.T."/>
            <person name="Gao X."/>
            <person name="Rosa B.A."/>
            <person name="Abubucker S."/>
            <person name="Hallsworth-Pepin K."/>
            <person name="Martin J."/>
            <person name="Tyagi R."/>
            <person name="Heizer E."/>
            <person name="Zhang X."/>
            <person name="Bhonagiri-Palsikar V."/>
            <person name="Minx P."/>
            <person name="Warren W.C."/>
            <person name="Wang Q."/>
            <person name="Zhan B."/>
            <person name="Hotez P.J."/>
            <person name="Sternberg P.W."/>
            <person name="Dougall A."/>
            <person name="Gaze S.T."/>
            <person name="Mulvenna J."/>
            <person name="Sotillo J."/>
            <person name="Ranganathan S."/>
            <person name="Rabelo E.M."/>
            <person name="Wilson R.K."/>
            <person name="Felgner P.L."/>
            <person name="Bethony J."/>
            <person name="Hawdon J.M."/>
            <person name="Gasser R.B."/>
            <person name="Loukas A."/>
            <person name="Mitreva M."/>
        </authorList>
    </citation>
    <scope>NUCLEOTIDE SEQUENCE [LARGE SCALE GENOMIC DNA]</scope>
</reference>
<protein>
    <submittedName>
        <fullName evidence="2">Uncharacterized protein</fullName>
    </submittedName>
</protein>
<dbReference type="OrthoDB" id="10493208at2759"/>
<organism evidence="2 3">
    <name type="scientific">Necator americanus</name>
    <name type="common">Human hookworm</name>
    <dbReference type="NCBI Taxonomy" id="51031"/>
    <lineage>
        <taxon>Eukaryota</taxon>
        <taxon>Metazoa</taxon>
        <taxon>Ecdysozoa</taxon>
        <taxon>Nematoda</taxon>
        <taxon>Chromadorea</taxon>
        <taxon>Rhabditida</taxon>
        <taxon>Rhabditina</taxon>
        <taxon>Rhabditomorpha</taxon>
        <taxon>Strongyloidea</taxon>
        <taxon>Ancylostomatidae</taxon>
        <taxon>Bunostominae</taxon>
        <taxon>Necator</taxon>
    </lineage>
</organism>
<dbReference type="Proteomes" id="UP000053676">
    <property type="component" value="Unassembled WGS sequence"/>
</dbReference>
<evidence type="ECO:0000313" key="2">
    <source>
        <dbReference type="EMBL" id="ETN82728.1"/>
    </source>
</evidence>
<feature type="compositionally biased region" description="Basic residues" evidence="1">
    <location>
        <begin position="43"/>
        <end position="61"/>
    </location>
</feature>
<name>W2TLU2_NECAM</name>
<gene>
    <name evidence="2" type="ORF">NECAME_07839</name>
</gene>
<feature type="region of interest" description="Disordered" evidence="1">
    <location>
        <begin position="1"/>
        <end position="61"/>
    </location>
</feature>
<dbReference type="EMBL" id="KI658403">
    <property type="protein sequence ID" value="ETN82728.1"/>
    <property type="molecule type" value="Genomic_DNA"/>
</dbReference>
<evidence type="ECO:0000313" key="3">
    <source>
        <dbReference type="Proteomes" id="UP000053676"/>
    </source>
</evidence>
<dbReference type="KEGG" id="nai:NECAME_07839"/>
<feature type="compositionally biased region" description="Acidic residues" evidence="1">
    <location>
        <begin position="1"/>
        <end position="13"/>
    </location>
</feature>
<evidence type="ECO:0000256" key="1">
    <source>
        <dbReference type="SAM" id="MobiDB-lite"/>
    </source>
</evidence>
<proteinExistence type="predicted"/>